<feature type="domain" description="YcgL" evidence="1">
    <location>
        <begin position="1"/>
        <end position="85"/>
    </location>
</feature>
<dbReference type="SUPFAM" id="SSF160191">
    <property type="entry name" value="YcgL-like"/>
    <property type="match status" value="1"/>
</dbReference>
<sequence length="89" mass="10338">MFCRILKSPRKADTYLYLPMDAELGDLPLPLQQLFIPELEVTRMAISPNRQFARISGVKLLEHLEDPGYYLQMPLPVENLLDSHKADRR</sequence>
<proteinExistence type="predicted"/>
<dbReference type="AlphaFoldDB" id="A0A432VXC9"/>
<dbReference type="Proteomes" id="UP000288212">
    <property type="component" value="Unassembled WGS sequence"/>
</dbReference>
<dbReference type="Pfam" id="PF05166">
    <property type="entry name" value="YcgL"/>
    <property type="match status" value="1"/>
</dbReference>
<reference evidence="2 3" key="1">
    <citation type="journal article" date="2011" name="Front. Microbiol.">
        <title>Genomic signatures of strain selection and enhancement in Bacillus atrophaeus var. globigii, a historical biowarfare simulant.</title>
        <authorList>
            <person name="Gibbons H.S."/>
            <person name="Broomall S.M."/>
            <person name="McNew L.A."/>
            <person name="Daligault H."/>
            <person name="Chapman C."/>
            <person name="Bruce D."/>
            <person name="Karavis M."/>
            <person name="Krepps M."/>
            <person name="McGregor P.A."/>
            <person name="Hong C."/>
            <person name="Park K.H."/>
            <person name="Akmal A."/>
            <person name="Feldman A."/>
            <person name="Lin J.S."/>
            <person name="Chang W.E."/>
            <person name="Higgs B.W."/>
            <person name="Demirev P."/>
            <person name="Lindquist J."/>
            <person name="Liem A."/>
            <person name="Fochler E."/>
            <person name="Read T.D."/>
            <person name="Tapia R."/>
            <person name="Johnson S."/>
            <person name="Bishop-Lilly K.A."/>
            <person name="Detter C."/>
            <person name="Han C."/>
            <person name="Sozhamannan S."/>
            <person name="Rosenzweig C.N."/>
            <person name="Skowronski E.W."/>
        </authorList>
    </citation>
    <scope>NUCLEOTIDE SEQUENCE [LARGE SCALE GENOMIC DNA]</scope>
    <source>
        <strain evidence="2 3">AK5</strain>
    </source>
</reference>
<organism evidence="2 3">
    <name type="scientific">Aliidiomarina haloalkalitolerans</name>
    <dbReference type="NCBI Taxonomy" id="859059"/>
    <lineage>
        <taxon>Bacteria</taxon>
        <taxon>Pseudomonadati</taxon>
        <taxon>Pseudomonadota</taxon>
        <taxon>Gammaproteobacteria</taxon>
        <taxon>Alteromonadales</taxon>
        <taxon>Idiomarinaceae</taxon>
        <taxon>Aliidiomarina</taxon>
    </lineage>
</organism>
<dbReference type="PANTHER" id="PTHR38109:SF1">
    <property type="entry name" value="PROTEIN YCGL"/>
    <property type="match status" value="1"/>
</dbReference>
<keyword evidence="3" id="KW-1185">Reference proteome</keyword>
<dbReference type="EMBL" id="PIPI01000001">
    <property type="protein sequence ID" value="RUO21350.1"/>
    <property type="molecule type" value="Genomic_DNA"/>
</dbReference>
<accession>A0A432VXC9</accession>
<comment type="caution">
    <text evidence="2">The sequence shown here is derived from an EMBL/GenBank/DDBJ whole genome shotgun (WGS) entry which is preliminary data.</text>
</comment>
<dbReference type="PANTHER" id="PTHR38109">
    <property type="entry name" value="PROTEIN YCGL"/>
    <property type="match status" value="1"/>
</dbReference>
<gene>
    <name evidence="2" type="ORF">CWE06_00275</name>
</gene>
<evidence type="ECO:0000313" key="3">
    <source>
        <dbReference type="Proteomes" id="UP000288212"/>
    </source>
</evidence>
<protein>
    <recommendedName>
        <fullName evidence="1">YcgL domain-containing protein</fullName>
    </recommendedName>
</protein>
<dbReference type="InterPro" id="IPR027354">
    <property type="entry name" value="YcgL_dom"/>
</dbReference>
<dbReference type="InterPro" id="IPR038068">
    <property type="entry name" value="YcgL-like_sf"/>
</dbReference>
<dbReference type="PROSITE" id="PS51648">
    <property type="entry name" value="YCGL"/>
    <property type="match status" value="1"/>
</dbReference>
<dbReference type="Gene3D" id="3.10.510.20">
    <property type="entry name" value="YcgL domain"/>
    <property type="match status" value="1"/>
</dbReference>
<evidence type="ECO:0000313" key="2">
    <source>
        <dbReference type="EMBL" id="RUO21350.1"/>
    </source>
</evidence>
<dbReference type="OrthoDB" id="7062382at2"/>
<name>A0A432VXC9_9GAMM</name>
<dbReference type="RefSeq" id="WP_126790327.1">
    <property type="nucleotide sequence ID" value="NZ_PIPI01000001.1"/>
</dbReference>
<evidence type="ECO:0000259" key="1">
    <source>
        <dbReference type="PROSITE" id="PS51648"/>
    </source>
</evidence>